<accession>A0A2I0WLK6</accession>
<evidence type="ECO:0000256" key="1">
    <source>
        <dbReference type="SAM" id="Phobius"/>
    </source>
</evidence>
<evidence type="ECO:0000313" key="2">
    <source>
        <dbReference type="EMBL" id="PKU76539.1"/>
    </source>
</evidence>
<feature type="transmembrane region" description="Helical" evidence="1">
    <location>
        <begin position="95"/>
        <end position="117"/>
    </location>
</feature>
<name>A0A2I0WLK6_9ASPA</name>
<evidence type="ECO:0000313" key="3">
    <source>
        <dbReference type="Proteomes" id="UP000233837"/>
    </source>
</evidence>
<protein>
    <submittedName>
        <fullName evidence="2">Uncharacterized protein</fullName>
    </submittedName>
</protein>
<keyword evidence="3" id="KW-1185">Reference proteome</keyword>
<keyword evidence="1" id="KW-1133">Transmembrane helix</keyword>
<keyword evidence="1" id="KW-0812">Transmembrane</keyword>
<sequence length="182" mass="20442">MAWRCCFITQDYDEAPKCCTTNSTPWMAFGQPGVFSPFIISESWLISSGACSLFGSNLISLLLCGFFSVISDSPVSSIATADGSCLWLLDSEAFWLLWGGYLILICFAYSSSLLFYVRQLGISPSFLKLPEEINLRWREIVAAEKRSMFPDVEVKFESLLHSDPFLVVDSDQIFIISDPIER</sequence>
<proteinExistence type="predicted"/>
<reference evidence="2 3" key="2">
    <citation type="journal article" date="2017" name="Nature">
        <title>The Apostasia genome and the evolution of orchids.</title>
        <authorList>
            <person name="Zhang G.Q."/>
            <person name="Liu K.W."/>
            <person name="Li Z."/>
            <person name="Lohaus R."/>
            <person name="Hsiao Y.Y."/>
            <person name="Niu S.C."/>
            <person name="Wang J.Y."/>
            <person name="Lin Y.C."/>
            <person name="Xu Q."/>
            <person name="Chen L.J."/>
            <person name="Yoshida K."/>
            <person name="Fujiwara S."/>
            <person name="Wang Z.W."/>
            <person name="Zhang Y.Q."/>
            <person name="Mitsuda N."/>
            <person name="Wang M."/>
            <person name="Liu G.H."/>
            <person name="Pecoraro L."/>
            <person name="Huang H.X."/>
            <person name="Xiao X.J."/>
            <person name="Lin M."/>
            <person name="Wu X.Y."/>
            <person name="Wu W.L."/>
            <person name="Chen Y.Y."/>
            <person name="Chang S.B."/>
            <person name="Sakamoto S."/>
            <person name="Ohme-Takagi M."/>
            <person name="Yagi M."/>
            <person name="Zeng S.J."/>
            <person name="Shen C.Y."/>
            <person name="Yeh C.M."/>
            <person name="Luo Y.B."/>
            <person name="Tsai W.C."/>
            <person name="Van de Peer Y."/>
            <person name="Liu Z.J."/>
        </authorList>
    </citation>
    <scope>NUCLEOTIDE SEQUENCE [LARGE SCALE GENOMIC DNA]</scope>
    <source>
        <tissue evidence="2">The whole plant</tissue>
    </source>
</reference>
<feature type="transmembrane region" description="Helical" evidence="1">
    <location>
        <begin position="44"/>
        <end position="70"/>
    </location>
</feature>
<dbReference type="Proteomes" id="UP000233837">
    <property type="component" value="Unassembled WGS sequence"/>
</dbReference>
<organism evidence="2 3">
    <name type="scientific">Dendrobium catenatum</name>
    <dbReference type="NCBI Taxonomy" id="906689"/>
    <lineage>
        <taxon>Eukaryota</taxon>
        <taxon>Viridiplantae</taxon>
        <taxon>Streptophyta</taxon>
        <taxon>Embryophyta</taxon>
        <taxon>Tracheophyta</taxon>
        <taxon>Spermatophyta</taxon>
        <taxon>Magnoliopsida</taxon>
        <taxon>Liliopsida</taxon>
        <taxon>Asparagales</taxon>
        <taxon>Orchidaceae</taxon>
        <taxon>Epidendroideae</taxon>
        <taxon>Malaxideae</taxon>
        <taxon>Dendrobiinae</taxon>
        <taxon>Dendrobium</taxon>
    </lineage>
</organism>
<dbReference type="EMBL" id="KZ502537">
    <property type="protein sequence ID" value="PKU76539.1"/>
    <property type="molecule type" value="Genomic_DNA"/>
</dbReference>
<dbReference type="AlphaFoldDB" id="A0A2I0WLK6"/>
<gene>
    <name evidence="2" type="ORF">MA16_Dca001143</name>
</gene>
<reference evidence="2 3" key="1">
    <citation type="journal article" date="2016" name="Sci. Rep.">
        <title>The Dendrobium catenatum Lindl. genome sequence provides insights into polysaccharide synthase, floral development and adaptive evolution.</title>
        <authorList>
            <person name="Zhang G.Q."/>
            <person name="Xu Q."/>
            <person name="Bian C."/>
            <person name="Tsai W.C."/>
            <person name="Yeh C.M."/>
            <person name="Liu K.W."/>
            <person name="Yoshida K."/>
            <person name="Zhang L.S."/>
            <person name="Chang S.B."/>
            <person name="Chen F."/>
            <person name="Shi Y."/>
            <person name="Su Y.Y."/>
            <person name="Zhang Y.Q."/>
            <person name="Chen L.J."/>
            <person name="Yin Y."/>
            <person name="Lin M."/>
            <person name="Huang H."/>
            <person name="Deng H."/>
            <person name="Wang Z.W."/>
            <person name="Zhu S.L."/>
            <person name="Zhao X."/>
            <person name="Deng C."/>
            <person name="Niu S.C."/>
            <person name="Huang J."/>
            <person name="Wang M."/>
            <person name="Liu G.H."/>
            <person name="Yang H.J."/>
            <person name="Xiao X.J."/>
            <person name="Hsiao Y.Y."/>
            <person name="Wu W.L."/>
            <person name="Chen Y.Y."/>
            <person name="Mitsuda N."/>
            <person name="Ohme-Takagi M."/>
            <person name="Luo Y.B."/>
            <person name="Van de Peer Y."/>
            <person name="Liu Z.J."/>
        </authorList>
    </citation>
    <scope>NUCLEOTIDE SEQUENCE [LARGE SCALE GENOMIC DNA]</scope>
    <source>
        <tissue evidence="2">The whole plant</tissue>
    </source>
</reference>
<keyword evidence="1" id="KW-0472">Membrane</keyword>